<organism evidence="2 3">
    <name type="scientific">Stenotrophomonas chelatiphaga</name>
    <dbReference type="NCBI Taxonomy" id="517011"/>
    <lineage>
        <taxon>Bacteria</taxon>
        <taxon>Pseudomonadati</taxon>
        <taxon>Pseudomonadota</taxon>
        <taxon>Gammaproteobacteria</taxon>
        <taxon>Lysobacterales</taxon>
        <taxon>Lysobacteraceae</taxon>
        <taxon>Stenotrophomonas</taxon>
    </lineage>
</organism>
<dbReference type="AlphaFoldDB" id="A0A0R0D3K6"/>
<name>A0A0R0D3K6_9GAMM</name>
<reference evidence="2 3" key="1">
    <citation type="submission" date="2015-05" db="EMBL/GenBank/DDBJ databases">
        <title>Genome sequencing and analysis of members of genus Stenotrophomonas.</title>
        <authorList>
            <person name="Patil P.P."/>
            <person name="Midha S."/>
            <person name="Patil P.B."/>
        </authorList>
    </citation>
    <scope>NUCLEOTIDE SEQUENCE [LARGE SCALE GENOMIC DNA]</scope>
    <source>
        <strain evidence="2 3">DSM 21508</strain>
    </source>
</reference>
<proteinExistence type="predicted"/>
<feature type="region of interest" description="Disordered" evidence="1">
    <location>
        <begin position="1"/>
        <end position="29"/>
    </location>
</feature>
<evidence type="ECO:0000313" key="3">
    <source>
        <dbReference type="Proteomes" id="UP000051386"/>
    </source>
</evidence>
<dbReference type="EMBL" id="LDJK01000007">
    <property type="protein sequence ID" value="KRG76655.1"/>
    <property type="molecule type" value="Genomic_DNA"/>
</dbReference>
<gene>
    <name evidence="2" type="ORF">ABB28_02335</name>
</gene>
<dbReference type="PATRIC" id="fig|517011.3.peg.2822"/>
<keyword evidence="3" id="KW-1185">Reference proteome</keyword>
<evidence type="ECO:0000313" key="2">
    <source>
        <dbReference type="EMBL" id="KRG76655.1"/>
    </source>
</evidence>
<feature type="compositionally biased region" description="Low complexity" evidence="1">
    <location>
        <begin position="1"/>
        <end position="14"/>
    </location>
</feature>
<sequence length="69" mass="7283">MLAHGQQAAASGDAGDPGAGDGEGELIPLPKPIWDMETAIRAWSRQTFIESMMSEDEEVTGIPALSIDI</sequence>
<protein>
    <submittedName>
        <fullName evidence="2">Uncharacterized protein</fullName>
    </submittedName>
</protein>
<evidence type="ECO:0000256" key="1">
    <source>
        <dbReference type="SAM" id="MobiDB-lite"/>
    </source>
</evidence>
<accession>A0A0R0D3K6</accession>
<dbReference type="Proteomes" id="UP000051386">
    <property type="component" value="Unassembled WGS sequence"/>
</dbReference>
<comment type="caution">
    <text evidence="2">The sequence shown here is derived from an EMBL/GenBank/DDBJ whole genome shotgun (WGS) entry which is preliminary data.</text>
</comment>